<keyword evidence="7" id="KW-0012">Acyltransferase</keyword>
<dbReference type="InterPro" id="IPR001227">
    <property type="entry name" value="Ac_transferase_dom_sf"/>
</dbReference>
<name>A0A931ABH7_9ACTN</name>
<dbReference type="Pfam" id="PF02801">
    <property type="entry name" value="Ketoacyl-synt_C"/>
    <property type="match status" value="1"/>
</dbReference>
<sequence length="1728" mass="183732">MDAAKTEFGELSVAIVGMTCRVADADGVEQFWTNLCAGVESVRDLTDEELLAADVPRSVFARPDYVRAASVIEGEDLFDAEYFGFGPREAAVMDPQHRVFLEAAATVLQHAGYQPNAGTGSVGVFAACGINQYIVNNVRPHTEIGDALGETQINIGNDADYLATRVAHKLDLQGPALTVQTACSSSLVAVHLAVQALLSGDCDLAIAGGVSIRSPQRVGHRASEANIGTADGHCRPFDSRASGTLTGNGVGVVLLKRATEAIADGDIIHAVIQGSAINNDGANKVGYTAPSVTGQSRVIRASMAAAGVQPRSIGYVEAHGTATRLGDPIEVTALVDAYGRGVARPWCALASVKGNLGHLDAAAGVVGLIKAALAVEHGVIPPSLHFVQPNPELPLAGSPFFVPTEPTPWRIAGVRRAAVSSFGIGGTNAHMVVCQPPARRPGVEVAGPRTLLLSGRDQDAIVRVATRLDEFLAGDPTVNLADAEYTLQIGRPALAHRAVVVCRDVAEARAELNAVATASSRRVAAARRRLGWLLPGQGSQFPGMAGGLYRTDEEFRAVIDLGAAAVRAHVGLDVMPAFAGAIAPTDLADTRIVQPALFLVEYALADLLRRRGVPRDAMLGHSLGDFVAGCNAGVFPYPDAAVLVAERGRIMAECPPGTMLAVDADADRIADLSPDDVVIAAVNAPGTCVVAGRHDAVAGLAARLESTGIGAKALHTSHAFHSPLMDDAVSRFRRVIDGVRLAPPTEPMVSSMTGTWLSDAEATDPDFWARQLRRPVLFGTGLTALAERGINAFVEVGPGRALTQPVRLTVPDAPLVWLLPSREVDRDDERAIAEAIGRLWAIGVDIDWSATRRGRTPRRIILPTYPFARTRHWLTAPERAASPVSRAVRRVVWLPERAVASAPPDAVLVYPPADGGALLSALGEVVDEVRVARAGEVAATVIYCLAHGVPQLATLINAMSTMDTTHRLVVLANVHALESQDRISDAAPTIRALVAQAPPNVSARIVDVPADLLRADPRRIAAECVSAESCPVALRGGRRLRRREIVIEATASRSPGAWSLLAAAPDRVAERVRQVLPEADGSEVAGVVWVPALDSLRIDEWRAVLRTTATDASIARAVLLAPDGSAESGSAEAIAALVEELRADGPSWTVVHCAPGGPSDADWLGEVELGVETIVVPGDPATTDDVTPAADETAAPTVRDRLAGIWRLMLGVSEIDGSADFYQLGGHSLLATRITARVRQEFGADIPMNELFSSMSTLDAMAACVTRHLSDDVTSAGAVPELRAGEPGESAPLAPVQQSMWFLQQVDPNSVAYLLANNVGLTGALDVPALRRAMSRLVRRHDLLLSAFALRDRRPSIVPIAEDIAFPLVNLSGLDPDVAMVQLRRWRQHNATTPIEIATAPPLRAILVRLAPDRHELLLGLHHLAGDYWSSAILLDELLKLYQAEVEDDDAAVAALSFSYRDYARWQQGLLDGGWQDGQIDYWRSRLNPLPEPMVLPTTAAGGDRFRGESVHLEIPSRVRTLVESVGRASGTTPFMVFHAALVMLLRDLTGRDDICVGTFVANRPHPELEKLIGLFANTVVLRIDAGGDPTFGELLARVKTACTEAFSHADVPFDRVVKAVGVPRQWGSNPLFRVMLVAETAPPPGLSTPLLEVSVDAEPSPTAKNDLLFVVYPEGDRLMLQLEFATGLFDRETARSWADRLISLVTRGAEDMGRHVGELTLGAMAAE</sequence>
<dbReference type="Pfam" id="PF00109">
    <property type="entry name" value="ketoacyl-synt"/>
    <property type="match status" value="1"/>
</dbReference>
<proteinExistence type="predicted"/>
<dbReference type="InterPro" id="IPR023213">
    <property type="entry name" value="CAT-like_dom_sf"/>
</dbReference>
<dbReference type="Gene3D" id="3.30.559.10">
    <property type="entry name" value="Chloramphenicol acetyltransferase-like domain"/>
    <property type="match status" value="1"/>
</dbReference>
<dbReference type="Proteomes" id="UP000605361">
    <property type="component" value="Unassembled WGS sequence"/>
</dbReference>
<dbReference type="SUPFAM" id="SSF47336">
    <property type="entry name" value="ACP-like"/>
    <property type="match status" value="1"/>
</dbReference>
<dbReference type="Gene3D" id="1.10.1200.10">
    <property type="entry name" value="ACP-like"/>
    <property type="match status" value="1"/>
</dbReference>
<dbReference type="EMBL" id="JADOGI010000038">
    <property type="protein sequence ID" value="MBF8187064.1"/>
    <property type="molecule type" value="Genomic_DNA"/>
</dbReference>
<dbReference type="PROSITE" id="PS00606">
    <property type="entry name" value="KS3_1"/>
    <property type="match status" value="1"/>
</dbReference>
<dbReference type="PROSITE" id="PS52004">
    <property type="entry name" value="KS3_2"/>
    <property type="match status" value="1"/>
</dbReference>
<dbReference type="InterPro" id="IPR014030">
    <property type="entry name" value="Ketoacyl_synth_N"/>
</dbReference>
<dbReference type="SUPFAM" id="SSF52151">
    <property type="entry name" value="FabD/lysophospholipase-like"/>
    <property type="match status" value="1"/>
</dbReference>
<dbReference type="GO" id="GO:0005886">
    <property type="term" value="C:plasma membrane"/>
    <property type="evidence" value="ECO:0007669"/>
    <property type="project" value="TreeGrafter"/>
</dbReference>
<keyword evidence="2" id="KW-0596">Phosphopantetheine</keyword>
<evidence type="ECO:0000256" key="1">
    <source>
        <dbReference type="ARBA" id="ARBA00001957"/>
    </source>
</evidence>
<dbReference type="InterPro" id="IPR001242">
    <property type="entry name" value="Condensation_dom"/>
</dbReference>
<organism evidence="7 8">
    <name type="scientific">Nonomuraea cypriaca</name>
    <dbReference type="NCBI Taxonomy" id="1187855"/>
    <lineage>
        <taxon>Bacteria</taxon>
        <taxon>Bacillati</taxon>
        <taxon>Actinomycetota</taxon>
        <taxon>Actinomycetes</taxon>
        <taxon>Streptosporangiales</taxon>
        <taxon>Streptosporangiaceae</taxon>
        <taxon>Nonomuraea</taxon>
    </lineage>
</organism>
<dbReference type="InterPro" id="IPR016036">
    <property type="entry name" value="Malonyl_transacylase_ACP-bd"/>
</dbReference>
<comment type="caution">
    <text evidence="7">The sequence shown here is derived from an EMBL/GenBank/DDBJ whole genome shotgun (WGS) entry which is preliminary data.</text>
</comment>
<comment type="cofactor">
    <cofactor evidence="1">
        <name>pantetheine 4'-phosphate</name>
        <dbReference type="ChEBI" id="CHEBI:47942"/>
    </cofactor>
</comment>
<gene>
    <name evidence="7" type="ORF">ITP53_15230</name>
</gene>
<keyword evidence="8" id="KW-1185">Reference proteome</keyword>
<evidence type="ECO:0000313" key="7">
    <source>
        <dbReference type="EMBL" id="MBF8187064.1"/>
    </source>
</evidence>
<dbReference type="GO" id="GO:0031177">
    <property type="term" value="F:phosphopantetheine binding"/>
    <property type="evidence" value="ECO:0007669"/>
    <property type="project" value="InterPro"/>
</dbReference>
<dbReference type="SUPFAM" id="SSF52777">
    <property type="entry name" value="CoA-dependent acyltransferases"/>
    <property type="match status" value="2"/>
</dbReference>
<dbReference type="InterPro" id="IPR016035">
    <property type="entry name" value="Acyl_Trfase/lysoPLipase"/>
</dbReference>
<dbReference type="Pfam" id="PF16197">
    <property type="entry name" value="KAsynt_C_assoc"/>
    <property type="match status" value="1"/>
</dbReference>
<dbReference type="InterPro" id="IPR018201">
    <property type="entry name" value="Ketoacyl_synth_AS"/>
</dbReference>
<dbReference type="PANTHER" id="PTHR43775">
    <property type="entry name" value="FATTY ACID SYNTHASE"/>
    <property type="match status" value="1"/>
</dbReference>
<evidence type="ECO:0000256" key="4">
    <source>
        <dbReference type="ARBA" id="ARBA00022679"/>
    </source>
</evidence>
<dbReference type="GO" id="GO:0006633">
    <property type="term" value="P:fatty acid biosynthetic process"/>
    <property type="evidence" value="ECO:0007669"/>
    <property type="project" value="InterPro"/>
</dbReference>
<evidence type="ECO:0000313" key="8">
    <source>
        <dbReference type="Proteomes" id="UP000605361"/>
    </source>
</evidence>
<dbReference type="Gene3D" id="3.30.70.3290">
    <property type="match status" value="1"/>
</dbReference>
<dbReference type="InterPro" id="IPR050091">
    <property type="entry name" value="PKS_NRPS_Biosynth_Enz"/>
</dbReference>
<dbReference type="PROSITE" id="PS50075">
    <property type="entry name" value="CARRIER"/>
    <property type="match status" value="1"/>
</dbReference>
<dbReference type="InterPro" id="IPR014031">
    <property type="entry name" value="Ketoacyl_synth_C"/>
</dbReference>
<accession>A0A931ABH7</accession>
<dbReference type="PROSITE" id="PS00012">
    <property type="entry name" value="PHOSPHOPANTETHEINE"/>
    <property type="match status" value="1"/>
</dbReference>
<dbReference type="SUPFAM" id="SSF53901">
    <property type="entry name" value="Thiolase-like"/>
    <property type="match status" value="1"/>
</dbReference>
<dbReference type="SMART" id="SM00827">
    <property type="entry name" value="PKS_AT"/>
    <property type="match status" value="1"/>
</dbReference>
<dbReference type="GO" id="GO:0005737">
    <property type="term" value="C:cytoplasm"/>
    <property type="evidence" value="ECO:0007669"/>
    <property type="project" value="TreeGrafter"/>
</dbReference>
<dbReference type="SMART" id="SM00825">
    <property type="entry name" value="PKS_KS"/>
    <property type="match status" value="1"/>
</dbReference>
<dbReference type="GO" id="GO:0071770">
    <property type="term" value="P:DIM/DIP cell wall layer assembly"/>
    <property type="evidence" value="ECO:0007669"/>
    <property type="project" value="TreeGrafter"/>
</dbReference>
<dbReference type="InterPro" id="IPR032821">
    <property type="entry name" value="PKS_assoc"/>
</dbReference>
<dbReference type="CDD" id="cd00833">
    <property type="entry name" value="PKS"/>
    <property type="match status" value="1"/>
</dbReference>
<dbReference type="GO" id="GO:0004312">
    <property type="term" value="F:fatty acid synthase activity"/>
    <property type="evidence" value="ECO:0007669"/>
    <property type="project" value="TreeGrafter"/>
</dbReference>
<dbReference type="InterPro" id="IPR020806">
    <property type="entry name" value="PKS_PP-bd"/>
</dbReference>
<dbReference type="SUPFAM" id="SSF55048">
    <property type="entry name" value="Probable ACP-binding domain of malonyl-CoA ACP transacylase"/>
    <property type="match status" value="1"/>
</dbReference>
<dbReference type="Pfam" id="PF00698">
    <property type="entry name" value="Acyl_transf_1"/>
    <property type="match status" value="1"/>
</dbReference>
<evidence type="ECO:0000259" key="5">
    <source>
        <dbReference type="PROSITE" id="PS50075"/>
    </source>
</evidence>
<dbReference type="PANTHER" id="PTHR43775:SF37">
    <property type="entry name" value="SI:DKEY-61P9.11"/>
    <property type="match status" value="1"/>
</dbReference>
<dbReference type="InterPro" id="IPR036736">
    <property type="entry name" value="ACP-like_sf"/>
</dbReference>
<dbReference type="InterPro" id="IPR016039">
    <property type="entry name" value="Thiolase-like"/>
</dbReference>
<dbReference type="InterPro" id="IPR014043">
    <property type="entry name" value="Acyl_transferase_dom"/>
</dbReference>
<dbReference type="Gene3D" id="3.40.366.10">
    <property type="entry name" value="Malonyl-Coenzyme A Acyl Carrier Protein, domain 2"/>
    <property type="match status" value="1"/>
</dbReference>
<protein>
    <submittedName>
        <fullName evidence="7">Acyltransferase domain-containing protein</fullName>
    </submittedName>
</protein>
<feature type="domain" description="Carrier" evidence="5">
    <location>
        <begin position="1193"/>
        <end position="1269"/>
    </location>
</feature>
<dbReference type="Gene3D" id="3.40.47.10">
    <property type="match status" value="1"/>
</dbReference>
<keyword evidence="4" id="KW-0808">Transferase</keyword>
<keyword evidence="3" id="KW-0597">Phosphoprotein</keyword>
<reference evidence="7" key="1">
    <citation type="submission" date="2020-11" db="EMBL/GenBank/DDBJ databases">
        <title>Whole-genome analyses of Nonomuraea sp. K274.</title>
        <authorList>
            <person name="Veyisoglu A."/>
        </authorList>
    </citation>
    <scope>NUCLEOTIDE SEQUENCE</scope>
    <source>
        <strain evidence="7">K274</strain>
    </source>
</reference>
<dbReference type="GO" id="GO:0004315">
    <property type="term" value="F:3-oxoacyl-[acyl-carrier-protein] synthase activity"/>
    <property type="evidence" value="ECO:0007669"/>
    <property type="project" value="InterPro"/>
</dbReference>
<dbReference type="SMART" id="SM00823">
    <property type="entry name" value="PKS_PP"/>
    <property type="match status" value="1"/>
</dbReference>
<dbReference type="InterPro" id="IPR006162">
    <property type="entry name" value="Ppantetheine_attach_site"/>
</dbReference>
<dbReference type="Gene3D" id="3.30.559.30">
    <property type="entry name" value="Nonribosomal peptide synthetase, condensation domain"/>
    <property type="match status" value="1"/>
</dbReference>
<dbReference type="Pfam" id="PF00550">
    <property type="entry name" value="PP-binding"/>
    <property type="match status" value="1"/>
</dbReference>
<dbReference type="InterPro" id="IPR020841">
    <property type="entry name" value="PKS_Beta-ketoAc_synthase_dom"/>
</dbReference>
<evidence type="ECO:0000256" key="3">
    <source>
        <dbReference type="ARBA" id="ARBA00022553"/>
    </source>
</evidence>
<dbReference type="CDD" id="cd19531">
    <property type="entry name" value="LCL_NRPS-like"/>
    <property type="match status" value="1"/>
</dbReference>
<evidence type="ECO:0000259" key="6">
    <source>
        <dbReference type="PROSITE" id="PS52004"/>
    </source>
</evidence>
<dbReference type="InterPro" id="IPR009081">
    <property type="entry name" value="PP-bd_ACP"/>
</dbReference>
<dbReference type="Pfam" id="PF00668">
    <property type="entry name" value="Condensation"/>
    <property type="match status" value="1"/>
</dbReference>
<dbReference type="RefSeq" id="WP_195896033.1">
    <property type="nucleotide sequence ID" value="NZ_JADOGI010000038.1"/>
</dbReference>
<feature type="domain" description="Ketosynthase family 3 (KS3)" evidence="6">
    <location>
        <begin position="10"/>
        <end position="435"/>
    </location>
</feature>
<evidence type="ECO:0000256" key="2">
    <source>
        <dbReference type="ARBA" id="ARBA00022450"/>
    </source>
</evidence>